<dbReference type="SUPFAM" id="SSF53474">
    <property type="entry name" value="alpha/beta-Hydrolases"/>
    <property type="match status" value="1"/>
</dbReference>
<keyword evidence="3" id="KW-1185">Reference proteome</keyword>
<dbReference type="PANTHER" id="PTHR37017:SF11">
    <property type="entry name" value="ESTERASE_LIPASE_THIOESTERASE DOMAIN-CONTAINING PROTEIN"/>
    <property type="match status" value="1"/>
</dbReference>
<organism evidence="2 3">
    <name type="scientific">[Mycobacterium] vasticus</name>
    <dbReference type="NCBI Taxonomy" id="2875777"/>
    <lineage>
        <taxon>Bacteria</taxon>
        <taxon>Bacillati</taxon>
        <taxon>Actinomycetota</taxon>
        <taxon>Actinomycetes</taxon>
        <taxon>Mycobacteriales</taxon>
        <taxon>Mycobacteriaceae</taxon>
        <taxon>Mycolicibacter</taxon>
    </lineage>
</organism>
<evidence type="ECO:0000313" key="2">
    <source>
        <dbReference type="EMBL" id="MEB3070651.1"/>
    </source>
</evidence>
<comment type="caution">
    <text evidence="2">The sequence shown here is derived from an EMBL/GenBank/DDBJ whole genome shotgun (WGS) entry which is preliminary data.</text>
</comment>
<dbReference type="Proteomes" id="UP001299283">
    <property type="component" value="Unassembled WGS sequence"/>
</dbReference>
<dbReference type="Pfam" id="PF12697">
    <property type="entry name" value="Abhydrolase_6"/>
    <property type="match status" value="1"/>
</dbReference>
<feature type="domain" description="AB hydrolase-1" evidence="1">
    <location>
        <begin position="5"/>
        <end position="238"/>
    </location>
</feature>
<keyword evidence="2" id="KW-0378">Hydrolase</keyword>
<gene>
    <name evidence="2" type="ORF">K5L39_15810</name>
</gene>
<protein>
    <submittedName>
        <fullName evidence="2">Alpha/beta hydrolase</fullName>
    </submittedName>
</protein>
<dbReference type="GO" id="GO:0016787">
    <property type="term" value="F:hydrolase activity"/>
    <property type="evidence" value="ECO:0007669"/>
    <property type="project" value="UniProtKB-KW"/>
</dbReference>
<dbReference type="PANTHER" id="PTHR37017">
    <property type="entry name" value="AB HYDROLASE-1 DOMAIN-CONTAINING PROTEIN-RELATED"/>
    <property type="match status" value="1"/>
</dbReference>
<dbReference type="Gene3D" id="3.40.50.1820">
    <property type="entry name" value="alpha/beta hydrolase"/>
    <property type="match status" value="1"/>
</dbReference>
<reference evidence="2 3" key="1">
    <citation type="submission" date="2023-12" db="EMBL/GenBank/DDBJ databases">
        <title>Description of new species of Mycobacterium terrae complex isolated from sewage at the Sao Paulo Zoological Park Foundation in Brazil.</title>
        <authorList>
            <person name="Romagnoli C.L."/>
            <person name="Conceicao E.C."/>
            <person name="Machado E."/>
            <person name="Barreto L.B.P.F."/>
            <person name="Sharma A."/>
            <person name="Silva N.M."/>
            <person name="Marques L.E."/>
            <person name="Juliana M.A."/>
            <person name="Lourenco M.C.S."/>
            <person name="Digiampietri L.A."/>
            <person name="Suffys P.N."/>
            <person name="Viana-Niero C."/>
        </authorList>
    </citation>
    <scope>NUCLEOTIDE SEQUENCE [LARGE SCALE GENOMIC DNA]</scope>
    <source>
        <strain evidence="2 3">MYC017</strain>
    </source>
</reference>
<evidence type="ECO:0000259" key="1">
    <source>
        <dbReference type="Pfam" id="PF12697"/>
    </source>
</evidence>
<dbReference type="InterPro" id="IPR029058">
    <property type="entry name" value="AB_hydrolase_fold"/>
</dbReference>
<name>A0ABU5Z0P6_9MYCO</name>
<dbReference type="InterPro" id="IPR052897">
    <property type="entry name" value="Sec-Metab_Biosynth_Hydrolase"/>
</dbReference>
<dbReference type="RefSeq" id="WP_329779569.1">
    <property type="nucleotide sequence ID" value="NZ_JAYJJQ010000016.1"/>
</dbReference>
<accession>A0ABU5Z0P6</accession>
<evidence type="ECO:0000313" key="3">
    <source>
        <dbReference type="Proteomes" id="UP001299283"/>
    </source>
</evidence>
<dbReference type="EMBL" id="JAYJJQ010000016">
    <property type="protein sequence ID" value="MEB3070651.1"/>
    <property type="molecule type" value="Genomic_DNA"/>
</dbReference>
<proteinExistence type="predicted"/>
<dbReference type="InterPro" id="IPR000073">
    <property type="entry name" value="AB_hydrolase_1"/>
</dbReference>
<sequence length="254" mass="26909">MAPRLVLIHGGMHTGGCWDDTVEAVAELRPDIQVDVVDLPGRRSCPADLASLTIADCVDAVSQQIVEHAAGDGDRPIVLVGHSLAGVVLPGVVNSLGVDKIAQVIFVACCVPPPGQCVVDTLPRVLKPIVRYLAGRSGIIDRVPPGLTRYSFGNAATAEQRGRIHANMVPESSALITEIPADRLPDGVRTSWVLTQRDRALPAAKQRGFIANIGGVDDLRYVDAAHEVMITHPVELAAILIELATAAGQADRIR</sequence>